<dbReference type="WBParaSite" id="maker-uti_cns_0008187-snap-gene-0.6-mRNA-1">
    <property type="protein sequence ID" value="maker-uti_cns_0008187-snap-gene-0.6-mRNA-1"/>
    <property type="gene ID" value="maker-uti_cns_0008187-snap-gene-0.6"/>
</dbReference>
<proteinExistence type="predicted"/>
<sequence>KLPRNSARSLPTPPGISAEAAAHASSLVQSLTLRLYRSGQYQPPVNFRVPPPRASLVALVREWRLSGCPLDPPERRVRTCPPCVHLGVNELGPSSRCAEAVGSVQSEWQQLCHLVQMCLPLTRRSNWPPDTCLVSFGFPGLRIAYGPVRDEEGVPVWEMHMIQKAAAGQKPDIYINFVSRRPSAPNPHFPVREQLSKDFLRHHSVLHLLRQLASSYRALAPLACLAGGWHISPQLTCCRQTVLLAHPYRLQLEHRGRVTLSVRLDADNCVRLASPQLTPLQLIRLHPAARIDSDQSVALPAADWADLRPYHWLACACQFLALCQSCERQQQQRHELLDDGCLLTLRTERLGCLNVRLCLEGVLCHVDAGEPALATFVQRLLFHPPYRWQAVASLQALLCSPGALRACLCLEDPRLLPPPNKPLLTQLQLLTVKDYPSTQFYRLGMPAVGIYLLHDQRPELYFSLLLTDSESRRCLSIMILYDELKNDAKLFNPFAASGGGGLIAAALMRLDAEAIKPVQTACSGEGRECSLPHLFRAIASGRWIQ</sequence>
<name>A0A1I8HW46_9PLAT</name>
<keyword evidence="1" id="KW-1185">Reference proteome</keyword>
<organism evidence="1 2">
    <name type="scientific">Macrostomum lignano</name>
    <dbReference type="NCBI Taxonomy" id="282301"/>
    <lineage>
        <taxon>Eukaryota</taxon>
        <taxon>Metazoa</taxon>
        <taxon>Spiralia</taxon>
        <taxon>Lophotrochozoa</taxon>
        <taxon>Platyhelminthes</taxon>
        <taxon>Rhabditophora</taxon>
        <taxon>Macrostomorpha</taxon>
        <taxon>Macrostomida</taxon>
        <taxon>Macrostomidae</taxon>
        <taxon>Macrostomum</taxon>
    </lineage>
</organism>
<evidence type="ECO:0000313" key="1">
    <source>
        <dbReference type="Proteomes" id="UP000095280"/>
    </source>
</evidence>
<dbReference type="AlphaFoldDB" id="A0A1I8HW46"/>
<evidence type="ECO:0000313" key="2">
    <source>
        <dbReference type="WBParaSite" id="maker-uti_cns_0008187-snap-gene-0.6-mRNA-1"/>
    </source>
</evidence>
<accession>A0A1I8HW46</accession>
<dbReference type="Proteomes" id="UP000095280">
    <property type="component" value="Unplaced"/>
</dbReference>
<protein>
    <submittedName>
        <fullName evidence="2">CST complex subunit CTC1</fullName>
    </submittedName>
</protein>
<reference evidence="2" key="1">
    <citation type="submission" date="2016-11" db="UniProtKB">
        <authorList>
            <consortium name="WormBaseParasite"/>
        </authorList>
    </citation>
    <scope>IDENTIFICATION</scope>
</reference>